<dbReference type="Proteomes" id="UP000542405">
    <property type="component" value="Unassembled WGS sequence"/>
</dbReference>
<evidence type="ECO:0000313" key="4">
    <source>
        <dbReference type="Proteomes" id="UP000542405"/>
    </source>
</evidence>
<dbReference type="SUPFAM" id="SSF103515">
    <property type="entry name" value="Autotransporter"/>
    <property type="match status" value="1"/>
</dbReference>
<sequence>GVAALGRGGASGAGGGRALGAGAEGGHDRGRRRGGGQGDGDVEGVWRRLGGDLLKAPLGREGAVYTGLMGGYGDARSRSVSTLIEPGSGQRTHARARGKVSGYSAGIYGTFYQNDATRLGAYADTWVQYGRYTNQISSELGSVRYRANVWSASLEAGYALKPFAAGSALETLVVEPNAQLVYSRYDARDATLPATRMRSGNDGAWPARVVAAGAPLGARFYPQGLPGRAGGERLSASAGFARSAPDVGPISARAPPAAVPFVCSA</sequence>
<dbReference type="PROSITE" id="PS51208">
    <property type="entry name" value="AUTOTRANSPORTER"/>
    <property type="match status" value="1"/>
</dbReference>
<evidence type="ECO:0000313" key="3">
    <source>
        <dbReference type="EMBL" id="NMU93887.1"/>
    </source>
</evidence>
<dbReference type="GO" id="GO:0019867">
    <property type="term" value="C:outer membrane"/>
    <property type="evidence" value="ECO:0007669"/>
    <property type="project" value="InterPro"/>
</dbReference>
<dbReference type="InterPro" id="IPR036709">
    <property type="entry name" value="Autotransporte_beta_dom_sf"/>
</dbReference>
<dbReference type="PANTHER" id="PTHR35037:SF3">
    <property type="entry name" value="C-TERMINAL REGION OF AIDA-LIKE PROTEIN"/>
    <property type="match status" value="1"/>
</dbReference>
<evidence type="ECO:0000256" key="1">
    <source>
        <dbReference type="SAM" id="MobiDB-lite"/>
    </source>
</evidence>
<organism evidence="3 4">
    <name type="scientific">Achromobacter ruhlandii</name>
    <dbReference type="NCBI Taxonomy" id="72557"/>
    <lineage>
        <taxon>Bacteria</taxon>
        <taxon>Pseudomonadati</taxon>
        <taxon>Pseudomonadota</taxon>
        <taxon>Betaproteobacteria</taxon>
        <taxon>Burkholderiales</taxon>
        <taxon>Alcaligenaceae</taxon>
        <taxon>Achromobacter</taxon>
    </lineage>
</organism>
<feature type="compositionally biased region" description="Gly residues" evidence="1">
    <location>
        <begin position="1"/>
        <end position="24"/>
    </location>
</feature>
<feature type="region of interest" description="Disordered" evidence="1">
    <location>
        <begin position="1"/>
        <end position="43"/>
    </location>
</feature>
<feature type="non-terminal residue" evidence="3">
    <location>
        <position position="265"/>
    </location>
</feature>
<feature type="domain" description="Autotransporter" evidence="2">
    <location>
        <begin position="12"/>
        <end position="265"/>
    </location>
</feature>
<reference evidence="3 4" key="1">
    <citation type="submission" date="2020-04" db="EMBL/GenBank/DDBJ databases">
        <title>Achromobacter ruhlandii genome sequencing and assembly.</title>
        <authorList>
            <person name="Martins R.C.R."/>
            <person name="Perdigao-Neto L.V."/>
            <person name="Levin A.S.S."/>
            <person name="Costa S.F."/>
        </authorList>
    </citation>
    <scope>NUCLEOTIDE SEQUENCE [LARGE SCALE GENOMIC DNA]</scope>
    <source>
        <strain evidence="3 4">9035ralo</strain>
    </source>
</reference>
<dbReference type="InterPro" id="IPR006315">
    <property type="entry name" value="OM_autotransptr_brl_dom"/>
</dbReference>
<protein>
    <submittedName>
        <fullName evidence="3">Autotransporter outer membrane beta-barrel domain-containing protein</fullName>
    </submittedName>
</protein>
<gene>
    <name evidence="3" type="ORF">HGQ98_32365</name>
</gene>
<comment type="caution">
    <text evidence="3">The sequence shown here is derived from an EMBL/GenBank/DDBJ whole genome shotgun (WGS) entry which is preliminary data.</text>
</comment>
<dbReference type="AlphaFoldDB" id="A0A848NRR7"/>
<name>A0A848NRR7_9BURK</name>
<dbReference type="NCBIfam" id="TIGR01414">
    <property type="entry name" value="autotrans_barl"/>
    <property type="match status" value="1"/>
</dbReference>
<dbReference type="InterPro" id="IPR005546">
    <property type="entry name" value="Autotransporte_beta"/>
</dbReference>
<evidence type="ECO:0000259" key="2">
    <source>
        <dbReference type="PROSITE" id="PS51208"/>
    </source>
</evidence>
<dbReference type="RefSeq" id="WP_169538242.1">
    <property type="nucleotide sequence ID" value="NZ_JABBZE010000971.1"/>
</dbReference>
<accession>A0A848NRR7</accession>
<dbReference type="PANTHER" id="PTHR35037">
    <property type="entry name" value="C-TERMINAL REGION OF AIDA-LIKE PROTEIN"/>
    <property type="match status" value="1"/>
</dbReference>
<dbReference type="EMBL" id="JABBZE010000971">
    <property type="protein sequence ID" value="NMU93887.1"/>
    <property type="molecule type" value="Genomic_DNA"/>
</dbReference>
<feature type="non-terminal residue" evidence="3">
    <location>
        <position position="1"/>
    </location>
</feature>
<proteinExistence type="predicted"/>
<dbReference type="InterPro" id="IPR051551">
    <property type="entry name" value="Autotransporter_adhesion"/>
</dbReference>
<dbReference type="Gene3D" id="2.40.128.130">
    <property type="entry name" value="Autotransporter beta-domain"/>
    <property type="match status" value="1"/>
</dbReference>